<dbReference type="InterPro" id="IPR021109">
    <property type="entry name" value="Peptidase_aspartic_dom_sf"/>
</dbReference>
<accession>A0ABN7JAY5</accession>
<evidence type="ECO:0000256" key="1">
    <source>
        <dbReference type="SAM" id="MobiDB-lite"/>
    </source>
</evidence>
<evidence type="ECO:0000313" key="4">
    <source>
        <dbReference type="Proteomes" id="UP000836402"/>
    </source>
</evidence>
<evidence type="ECO:0000259" key="2">
    <source>
        <dbReference type="PROSITE" id="PS51767"/>
    </source>
</evidence>
<organism evidence="3 4">
    <name type="scientific">Tilletia caries</name>
    <name type="common">wheat bunt fungus</name>
    <dbReference type="NCBI Taxonomy" id="13290"/>
    <lineage>
        <taxon>Eukaryota</taxon>
        <taxon>Fungi</taxon>
        <taxon>Dikarya</taxon>
        <taxon>Basidiomycota</taxon>
        <taxon>Ustilaginomycotina</taxon>
        <taxon>Exobasidiomycetes</taxon>
        <taxon>Tilletiales</taxon>
        <taxon>Tilletiaceae</taxon>
        <taxon>Tilletia</taxon>
    </lineage>
</organism>
<reference evidence="3" key="1">
    <citation type="submission" date="2020-10" db="EMBL/GenBank/DDBJ databases">
        <authorList>
            <person name="Sedaghatjoo S."/>
        </authorList>
    </citation>
    <scope>NUCLEOTIDE SEQUENCE</scope>
    <source>
        <strain evidence="3">AZH3</strain>
    </source>
</reference>
<dbReference type="PROSITE" id="PS51767">
    <property type="entry name" value="PEPTIDASE_A1"/>
    <property type="match status" value="1"/>
</dbReference>
<dbReference type="SUPFAM" id="SSF50630">
    <property type="entry name" value="Acid proteases"/>
    <property type="match status" value="1"/>
</dbReference>
<proteinExistence type="predicted"/>
<sequence length="82" mass="8173">PAWIIGDTFLQDVYAVFDKGNLQVGFAPKATSFAPASGSTPATGTTDAVAPDTTATEPTATETTATEPAATETAAETPAPTA</sequence>
<evidence type="ECO:0000313" key="3">
    <source>
        <dbReference type="EMBL" id="CAD6958878.1"/>
    </source>
</evidence>
<dbReference type="Gene3D" id="2.40.70.10">
    <property type="entry name" value="Acid Proteases"/>
    <property type="match status" value="1"/>
</dbReference>
<gene>
    <name evidence="3" type="ORF">JKIAZH3_G9142</name>
</gene>
<keyword evidence="4" id="KW-1185">Reference proteome</keyword>
<comment type="caution">
    <text evidence="3">The sequence shown here is derived from an EMBL/GenBank/DDBJ whole genome shotgun (WGS) entry which is preliminary data.</text>
</comment>
<feature type="region of interest" description="Disordered" evidence="1">
    <location>
        <begin position="32"/>
        <end position="82"/>
    </location>
</feature>
<feature type="non-terminal residue" evidence="3">
    <location>
        <position position="1"/>
    </location>
</feature>
<name>A0ABN7JAY5_9BASI</name>
<dbReference type="InterPro" id="IPR033121">
    <property type="entry name" value="PEPTIDASE_A1"/>
</dbReference>
<dbReference type="Pfam" id="PF00026">
    <property type="entry name" value="Asp"/>
    <property type="match status" value="1"/>
</dbReference>
<protein>
    <recommendedName>
        <fullName evidence="2">Peptidase A1 domain-containing protein</fullName>
    </recommendedName>
</protein>
<dbReference type="EMBL" id="CAJHJG010006691">
    <property type="protein sequence ID" value="CAD6958878.1"/>
    <property type="molecule type" value="Genomic_DNA"/>
</dbReference>
<dbReference type="Proteomes" id="UP000836402">
    <property type="component" value="Unassembled WGS sequence"/>
</dbReference>
<feature type="compositionally biased region" description="Low complexity" evidence="1">
    <location>
        <begin position="40"/>
        <end position="82"/>
    </location>
</feature>
<feature type="domain" description="Peptidase A1" evidence="2">
    <location>
        <begin position="1"/>
        <end position="27"/>
    </location>
</feature>